<evidence type="ECO:0000313" key="8">
    <source>
        <dbReference type="EMBL" id="MFC7600901.1"/>
    </source>
</evidence>
<evidence type="ECO:0000256" key="3">
    <source>
        <dbReference type="ARBA" id="ARBA00022741"/>
    </source>
</evidence>
<evidence type="ECO:0000259" key="7">
    <source>
        <dbReference type="PROSITE" id="PS51987"/>
    </source>
</evidence>
<dbReference type="InterPro" id="IPR014746">
    <property type="entry name" value="Gln_synth/guanido_kin_cat_dom"/>
</dbReference>
<dbReference type="Pfam" id="PF16952">
    <property type="entry name" value="Gln-synt_N_2"/>
    <property type="match status" value="1"/>
</dbReference>
<dbReference type="RefSeq" id="WP_343967846.1">
    <property type="nucleotide sequence ID" value="NZ_BAAAGK010000063.1"/>
</dbReference>
<evidence type="ECO:0000256" key="2">
    <source>
        <dbReference type="ARBA" id="ARBA00022598"/>
    </source>
</evidence>
<evidence type="ECO:0000313" key="9">
    <source>
        <dbReference type="Proteomes" id="UP001596514"/>
    </source>
</evidence>
<comment type="caution">
    <text evidence="8">The sequence shown here is derived from an EMBL/GenBank/DDBJ whole genome shotgun (WGS) entry which is preliminary data.</text>
</comment>
<reference evidence="9" key="1">
    <citation type="journal article" date="2019" name="Int. J. Syst. Evol. Microbiol.">
        <title>The Global Catalogue of Microorganisms (GCM) 10K type strain sequencing project: providing services to taxonomists for standard genome sequencing and annotation.</title>
        <authorList>
            <consortium name="The Broad Institute Genomics Platform"/>
            <consortium name="The Broad Institute Genome Sequencing Center for Infectious Disease"/>
            <person name="Wu L."/>
            <person name="Ma J."/>
        </authorList>
    </citation>
    <scope>NUCLEOTIDE SEQUENCE [LARGE SCALE GENOMIC DNA]</scope>
    <source>
        <strain evidence="9">JCM 10083</strain>
    </source>
</reference>
<feature type="domain" description="GS catalytic" evidence="7">
    <location>
        <begin position="102"/>
        <end position="429"/>
    </location>
</feature>
<name>A0ABW2SZM2_9ACTN</name>
<sequence length="429" mass="45227">MTTGTAFVATCDLAAQVRGRATPVARLDQTLRTGVGWVPANLALTCFGHLADDNVFGSVGDLRLLPDPATAVDLPADGPVPGTRLYLADQTGLDGSPWPGCPRGFLARALADLREIAGLEVNASFEHEFMLGGQAEAPPFSFQRLRGAEPFGADLVALLETAGLEPESWLPEYGDGQFEITLRPAPGMVAADRAVLLRELVRDLARRRGHPVTFVPLADPAGVGNGVHVHFSLREVGGGPVMFDAGAPGRLSSTAARFAAGILRHAGAVVAVTAPSVGSYLRLTPHRWSAGGVFLAERNREALLRIAPTVEIGGADPAGQLHLEYRAADATANPWLVLGILIRAGLAGLAGAEPARVWPETATEADLAEEPALPGSLPEALAALEADEVARGWFPHELLHTFLAVRRAELACVKGLPDHELCRRVADVY</sequence>
<protein>
    <submittedName>
        <fullName evidence="8">Glutamine synthetase</fullName>
    </submittedName>
</protein>
<dbReference type="InterPro" id="IPR008146">
    <property type="entry name" value="Gln_synth_cat_dom"/>
</dbReference>
<dbReference type="EMBL" id="JBHTEE010000001">
    <property type="protein sequence ID" value="MFC7600901.1"/>
    <property type="molecule type" value="Genomic_DNA"/>
</dbReference>
<gene>
    <name evidence="8" type="ORF">ACFQVD_12425</name>
</gene>
<dbReference type="Gene3D" id="3.30.590.10">
    <property type="entry name" value="Glutamine synthetase/guanido kinase, catalytic domain"/>
    <property type="match status" value="1"/>
</dbReference>
<dbReference type="Pfam" id="PF00120">
    <property type="entry name" value="Gln-synt_C"/>
    <property type="match status" value="1"/>
</dbReference>
<dbReference type="PANTHER" id="PTHR43785:SF12">
    <property type="entry name" value="TYPE-1 GLUTAMINE SYNTHETASE 2"/>
    <property type="match status" value="1"/>
</dbReference>
<comment type="similarity">
    <text evidence="1 5 6">Belongs to the glutamine synthetase family.</text>
</comment>
<dbReference type="SUPFAM" id="SSF55931">
    <property type="entry name" value="Glutamine synthetase/guanido kinase"/>
    <property type="match status" value="1"/>
</dbReference>
<dbReference type="InterPro" id="IPR008147">
    <property type="entry name" value="Gln_synt_N"/>
</dbReference>
<keyword evidence="3" id="KW-0547">Nucleotide-binding</keyword>
<evidence type="ECO:0000256" key="4">
    <source>
        <dbReference type="ARBA" id="ARBA00022840"/>
    </source>
</evidence>
<dbReference type="Proteomes" id="UP001596514">
    <property type="component" value="Unassembled WGS sequence"/>
</dbReference>
<keyword evidence="2" id="KW-0436">Ligase</keyword>
<dbReference type="PANTHER" id="PTHR43785">
    <property type="entry name" value="GAMMA-GLUTAMYLPUTRESCINE SYNTHETASE"/>
    <property type="match status" value="1"/>
</dbReference>
<proteinExistence type="inferred from homology"/>
<organism evidence="8 9">
    <name type="scientific">Streptosporangium amethystogenes subsp. fukuiense</name>
    <dbReference type="NCBI Taxonomy" id="698418"/>
    <lineage>
        <taxon>Bacteria</taxon>
        <taxon>Bacillati</taxon>
        <taxon>Actinomycetota</taxon>
        <taxon>Actinomycetes</taxon>
        <taxon>Streptosporangiales</taxon>
        <taxon>Streptosporangiaceae</taxon>
        <taxon>Streptosporangium</taxon>
    </lineage>
</organism>
<evidence type="ECO:0000256" key="6">
    <source>
        <dbReference type="RuleBase" id="RU000384"/>
    </source>
</evidence>
<keyword evidence="9" id="KW-1185">Reference proteome</keyword>
<evidence type="ECO:0000256" key="5">
    <source>
        <dbReference type="PROSITE-ProRule" id="PRU01331"/>
    </source>
</evidence>
<dbReference type="PROSITE" id="PS51987">
    <property type="entry name" value="GS_CATALYTIC"/>
    <property type="match status" value="1"/>
</dbReference>
<keyword evidence="4" id="KW-0067">ATP-binding</keyword>
<accession>A0ABW2SZM2</accession>
<dbReference type="Gene3D" id="3.10.20.70">
    <property type="entry name" value="Glutamine synthetase, N-terminal domain"/>
    <property type="match status" value="1"/>
</dbReference>
<evidence type="ECO:0000256" key="1">
    <source>
        <dbReference type="ARBA" id="ARBA00009897"/>
    </source>
</evidence>
<dbReference type="SMART" id="SM01230">
    <property type="entry name" value="Gln-synt_C"/>
    <property type="match status" value="1"/>
</dbReference>
<dbReference type="InterPro" id="IPR036651">
    <property type="entry name" value="Gln_synt_N_sf"/>
</dbReference>